<evidence type="ECO:0000256" key="1">
    <source>
        <dbReference type="PROSITE-ProRule" id="PRU10141"/>
    </source>
</evidence>
<dbReference type="PROSITE" id="PS00107">
    <property type="entry name" value="PROTEIN_KINASE_ATP"/>
    <property type="match status" value="1"/>
</dbReference>
<dbReference type="Pfam" id="PF00069">
    <property type="entry name" value="Pkinase"/>
    <property type="match status" value="1"/>
</dbReference>
<dbReference type="Proteomes" id="UP000055024">
    <property type="component" value="Unassembled WGS sequence"/>
</dbReference>
<name>A0A0V1HZ94_9BILA</name>
<comment type="caution">
    <text evidence="3">The sequence shown here is derived from an EMBL/GenBank/DDBJ whole genome shotgun (WGS) entry which is preliminary data.</text>
</comment>
<dbReference type="PANTHER" id="PTHR11909">
    <property type="entry name" value="CASEIN KINASE-RELATED"/>
    <property type="match status" value="1"/>
</dbReference>
<dbReference type="PROSITE" id="PS50011">
    <property type="entry name" value="PROTEIN_KINASE_DOM"/>
    <property type="match status" value="1"/>
</dbReference>
<dbReference type="GO" id="GO:0004672">
    <property type="term" value="F:protein kinase activity"/>
    <property type="evidence" value="ECO:0007669"/>
    <property type="project" value="InterPro"/>
</dbReference>
<evidence type="ECO:0000313" key="4">
    <source>
        <dbReference type="Proteomes" id="UP000055024"/>
    </source>
</evidence>
<dbReference type="EMBL" id="JYDP01000016">
    <property type="protein sequence ID" value="KRZ15648.1"/>
    <property type="molecule type" value="Genomic_DNA"/>
</dbReference>
<dbReference type="SMART" id="SM00220">
    <property type="entry name" value="S_TKc"/>
    <property type="match status" value="1"/>
</dbReference>
<reference evidence="3 4" key="1">
    <citation type="submission" date="2015-01" db="EMBL/GenBank/DDBJ databases">
        <title>Evolution of Trichinella species and genotypes.</title>
        <authorList>
            <person name="Korhonen P.K."/>
            <person name="Edoardo P."/>
            <person name="Giuseppe L.R."/>
            <person name="Gasser R.B."/>
        </authorList>
    </citation>
    <scope>NUCLEOTIDE SEQUENCE [LARGE SCALE GENOMIC DNA]</scope>
    <source>
        <strain evidence="3">ISS1029</strain>
    </source>
</reference>
<feature type="binding site" evidence="1">
    <location>
        <position position="50"/>
    </location>
    <ligand>
        <name>ATP</name>
        <dbReference type="ChEBI" id="CHEBI:30616"/>
    </ligand>
</feature>
<dbReference type="OrthoDB" id="5979581at2759"/>
<proteinExistence type="predicted"/>
<feature type="domain" description="Protein kinase" evidence="2">
    <location>
        <begin position="21"/>
        <end position="297"/>
    </location>
</feature>
<protein>
    <submittedName>
        <fullName evidence="3">Tau-tubulin kinase 1</fullName>
    </submittedName>
</protein>
<dbReference type="InterPro" id="IPR050235">
    <property type="entry name" value="CK1_Ser-Thr_kinase"/>
</dbReference>
<dbReference type="STRING" id="268475.A0A0V1HZ94"/>
<dbReference type="InterPro" id="IPR017441">
    <property type="entry name" value="Protein_kinase_ATP_BS"/>
</dbReference>
<keyword evidence="3" id="KW-0418">Kinase</keyword>
<keyword evidence="4" id="KW-1185">Reference proteome</keyword>
<sequence length="315" mass="36825">MGGEKMKYSLKLKEGDEVKGFTVKKVIGYGSFGQVYEVFNSVDNQPAAMKVELIEQRNHTLKNELLILRELRKANVRHICKIFTYGRDMTYSYVIMSLVGFSIKQLLKTSNNRVVFNLRTVLHVGVNSLEALQDIHSAGYLHRDIKPENFAIGSEPNSRQLFILDFGMARQYVKENFVHRRPRAKCGFRGTLFYASVNALKLNEQSRKDDMWSWFFMLIRMTSGQLPWCQMMPSRELKLQNRARILAKTKQQIIDNAKSFLVGCPREFHNLLDHLKSLTYYDQPDYEYIYSQLNQIMKKNKLTDQMPLDWEQLPA</sequence>
<evidence type="ECO:0000313" key="3">
    <source>
        <dbReference type="EMBL" id="KRZ15648.1"/>
    </source>
</evidence>
<dbReference type="GO" id="GO:0005524">
    <property type="term" value="F:ATP binding"/>
    <property type="evidence" value="ECO:0007669"/>
    <property type="project" value="UniProtKB-UniRule"/>
</dbReference>
<keyword evidence="1" id="KW-0547">Nucleotide-binding</keyword>
<dbReference type="AlphaFoldDB" id="A0A0V1HZ94"/>
<accession>A0A0V1HZ94</accession>
<gene>
    <name evidence="3" type="primary">Ttbk1</name>
    <name evidence="3" type="ORF">T11_8766</name>
</gene>
<dbReference type="SUPFAM" id="SSF56112">
    <property type="entry name" value="Protein kinase-like (PK-like)"/>
    <property type="match status" value="1"/>
</dbReference>
<keyword evidence="3" id="KW-0808">Transferase</keyword>
<keyword evidence="1" id="KW-0067">ATP-binding</keyword>
<dbReference type="Gene3D" id="1.10.510.10">
    <property type="entry name" value="Transferase(Phosphotransferase) domain 1"/>
    <property type="match status" value="1"/>
</dbReference>
<evidence type="ECO:0000259" key="2">
    <source>
        <dbReference type="PROSITE" id="PS50011"/>
    </source>
</evidence>
<organism evidence="3 4">
    <name type="scientific">Trichinella zimbabwensis</name>
    <dbReference type="NCBI Taxonomy" id="268475"/>
    <lineage>
        <taxon>Eukaryota</taxon>
        <taxon>Metazoa</taxon>
        <taxon>Ecdysozoa</taxon>
        <taxon>Nematoda</taxon>
        <taxon>Enoplea</taxon>
        <taxon>Dorylaimia</taxon>
        <taxon>Trichinellida</taxon>
        <taxon>Trichinellidae</taxon>
        <taxon>Trichinella</taxon>
    </lineage>
</organism>
<dbReference type="InterPro" id="IPR011009">
    <property type="entry name" value="Kinase-like_dom_sf"/>
</dbReference>
<dbReference type="InterPro" id="IPR000719">
    <property type="entry name" value="Prot_kinase_dom"/>
</dbReference>